<dbReference type="RefSeq" id="WP_115314044.1">
    <property type="nucleotide sequence ID" value="NZ_CP066042.1"/>
</dbReference>
<accession>A0A380H923</accession>
<feature type="signal peptide" evidence="1">
    <location>
        <begin position="1"/>
        <end position="19"/>
    </location>
</feature>
<sequence>MKKRIIACLTLTFSLVLTACSNTSEDNNQDNHSSVLAPKHAKTIKEKDIFTSNKKGQKINEAEMKKALKQYLRVNSDVLDNKYVMQHKLDKQSDSNPKITKSQANKLSELSNLAVKNDLHFKKFVNNNNIPKEYKNPTQRIIKYFHALNSTIANVDEDIEKLNYQPQNSINVVDIPTKYSGDVNKKQQDKITSFLKKKGIDTKVFNK</sequence>
<reference evidence="2 3" key="1">
    <citation type="submission" date="2018-06" db="EMBL/GenBank/DDBJ databases">
        <authorList>
            <consortium name="Pathogen Informatics"/>
            <person name="Doyle S."/>
        </authorList>
    </citation>
    <scope>NUCLEOTIDE SEQUENCE [LARGE SCALE GENOMIC DNA]</scope>
    <source>
        <strain evidence="2 3">NCTC11807</strain>
    </source>
</reference>
<protein>
    <submittedName>
        <fullName evidence="2">Lipoprotein</fullName>
    </submittedName>
</protein>
<dbReference type="PROSITE" id="PS51257">
    <property type="entry name" value="PROKAR_LIPOPROTEIN"/>
    <property type="match status" value="1"/>
</dbReference>
<proteinExistence type="predicted"/>
<dbReference type="GeneID" id="63935487"/>
<name>A0A380H923_9STAP</name>
<dbReference type="AlphaFoldDB" id="A0A380H923"/>
<evidence type="ECO:0000256" key="1">
    <source>
        <dbReference type="SAM" id="SignalP"/>
    </source>
</evidence>
<dbReference type="Proteomes" id="UP000255425">
    <property type="component" value="Unassembled WGS sequence"/>
</dbReference>
<evidence type="ECO:0000313" key="3">
    <source>
        <dbReference type="Proteomes" id="UP000255425"/>
    </source>
</evidence>
<dbReference type="InterPro" id="IPR047903">
    <property type="entry name" value="NDxxF_lipo"/>
</dbReference>
<keyword evidence="3" id="KW-1185">Reference proteome</keyword>
<evidence type="ECO:0000313" key="2">
    <source>
        <dbReference type="EMBL" id="SUM74539.1"/>
    </source>
</evidence>
<dbReference type="EMBL" id="UHDZ01000001">
    <property type="protein sequence ID" value="SUM74539.1"/>
    <property type="molecule type" value="Genomic_DNA"/>
</dbReference>
<gene>
    <name evidence="2" type="ORF">NCTC11807_02658</name>
</gene>
<organism evidence="2 3">
    <name type="scientific">Staphylococcus saccharolyticus</name>
    <dbReference type="NCBI Taxonomy" id="33028"/>
    <lineage>
        <taxon>Bacteria</taxon>
        <taxon>Bacillati</taxon>
        <taxon>Bacillota</taxon>
        <taxon>Bacilli</taxon>
        <taxon>Bacillales</taxon>
        <taxon>Staphylococcaceae</taxon>
        <taxon>Staphylococcus</taxon>
    </lineage>
</organism>
<keyword evidence="1" id="KW-0732">Signal</keyword>
<dbReference type="NCBIfam" id="NF033193">
    <property type="entry name" value="lipo_NDxxF"/>
    <property type="match status" value="1"/>
</dbReference>
<keyword evidence="2" id="KW-0449">Lipoprotein</keyword>
<feature type="chain" id="PRO_5038881740" evidence="1">
    <location>
        <begin position="20"/>
        <end position="207"/>
    </location>
</feature>